<accession>A0A5N6PRE6</accession>
<keyword evidence="2" id="KW-1185">Reference proteome</keyword>
<reference evidence="1 2" key="1">
    <citation type="submission" date="2019-05" db="EMBL/GenBank/DDBJ databases">
        <title>Mikania micrantha, genome provides insights into the molecular mechanism of rapid growth.</title>
        <authorList>
            <person name="Liu B."/>
        </authorList>
    </citation>
    <scope>NUCLEOTIDE SEQUENCE [LARGE SCALE GENOMIC DNA]</scope>
    <source>
        <strain evidence="1">NLD-2019</strain>
        <tissue evidence="1">Leaf</tissue>
    </source>
</reference>
<evidence type="ECO:0000313" key="1">
    <source>
        <dbReference type="EMBL" id="KAD6796468.1"/>
    </source>
</evidence>
<name>A0A5N6PRE6_9ASTR</name>
<protein>
    <submittedName>
        <fullName evidence="1">Uncharacterized protein</fullName>
    </submittedName>
</protein>
<gene>
    <name evidence="1" type="ORF">E3N88_07364</name>
</gene>
<sequence length="110" mass="11964">MTYVHTTSHRGFAEEFSNNTHQSHLPLVDAAGCGAHENSTVKRAQAAAIQGWVTSLGSFHLGNRMQNRELLVGKADNIGGRRDRMLQNGIRDTPVLHGIVGKTSSRTMSP</sequence>
<comment type="caution">
    <text evidence="1">The sequence shown here is derived from an EMBL/GenBank/DDBJ whole genome shotgun (WGS) entry which is preliminary data.</text>
</comment>
<dbReference type="EMBL" id="SZYD01000003">
    <property type="protein sequence ID" value="KAD6796468.1"/>
    <property type="molecule type" value="Genomic_DNA"/>
</dbReference>
<proteinExistence type="predicted"/>
<evidence type="ECO:0000313" key="2">
    <source>
        <dbReference type="Proteomes" id="UP000326396"/>
    </source>
</evidence>
<organism evidence="1 2">
    <name type="scientific">Mikania micrantha</name>
    <name type="common">bitter vine</name>
    <dbReference type="NCBI Taxonomy" id="192012"/>
    <lineage>
        <taxon>Eukaryota</taxon>
        <taxon>Viridiplantae</taxon>
        <taxon>Streptophyta</taxon>
        <taxon>Embryophyta</taxon>
        <taxon>Tracheophyta</taxon>
        <taxon>Spermatophyta</taxon>
        <taxon>Magnoliopsida</taxon>
        <taxon>eudicotyledons</taxon>
        <taxon>Gunneridae</taxon>
        <taxon>Pentapetalae</taxon>
        <taxon>asterids</taxon>
        <taxon>campanulids</taxon>
        <taxon>Asterales</taxon>
        <taxon>Asteraceae</taxon>
        <taxon>Asteroideae</taxon>
        <taxon>Heliantheae alliance</taxon>
        <taxon>Eupatorieae</taxon>
        <taxon>Mikania</taxon>
    </lineage>
</organism>
<dbReference type="AlphaFoldDB" id="A0A5N6PRE6"/>
<dbReference type="Proteomes" id="UP000326396">
    <property type="component" value="Linkage Group LG11"/>
</dbReference>